<keyword evidence="1" id="KW-0677">Repeat</keyword>
<feature type="compositionally biased region" description="Basic and acidic residues" evidence="6">
    <location>
        <begin position="43"/>
        <end position="58"/>
    </location>
</feature>
<dbReference type="InterPro" id="IPR013137">
    <property type="entry name" value="Znf_TFIIB"/>
</dbReference>
<dbReference type="OrthoDB" id="7429at2157"/>
<gene>
    <name evidence="9" type="ORF">HZS54_00235</name>
</gene>
<keyword evidence="9" id="KW-0648">Protein biosynthesis</keyword>
<dbReference type="InterPro" id="IPR000812">
    <property type="entry name" value="TFIIB"/>
</dbReference>
<protein>
    <submittedName>
        <fullName evidence="9">Transcription initiation factor IIB family protein</fullName>
    </submittedName>
</protein>
<accession>A0A7D5PAL6</accession>
<dbReference type="AlphaFoldDB" id="A0A7D5PAL6"/>
<dbReference type="PRINTS" id="PR00685">
    <property type="entry name" value="TIFACTORIIB"/>
</dbReference>
<feature type="domain" description="Transcription factor TFIIB cyclin-like" evidence="7">
    <location>
        <begin position="207"/>
        <end position="286"/>
    </location>
</feature>
<dbReference type="Proteomes" id="UP000509346">
    <property type="component" value="Chromosome"/>
</dbReference>
<keyword evidence="5" id="KW-0804">Transcription</keyword>
<evidence type="ECO:0000256" key="4">
    <source>
        <dbReference type="ARBA" id="ARBA00023015"/>
    </source>
</evidence>
<dbReference type="GO" id="GO:0097550">
    <property type="term" value="C:transcription preinitiation complex"/>
    <property type="evidence" value="ECO:0007669"/>
    <property type="project" value="TreeGrafter"/>
</dbReference>
<evidence type="ECO:0000259" key="7">
    <source>
        <dbReference type="Pfam" id="PF00382"/>
    </source>
</evidence>
<dbReference type="KEGG" id="hpel:HZS54_00235"/>
<dbReference type="PANTHER" id="PTHR11618">
    <property type="entry name" value="TRANSCRIPTION INITIATION FACTOR IIB-RELATED"/>
    <property type="match status" value="1"/>
</dbReference>
<dbReference type="GeneID" id="56080970"/>
<evidence type="ECO:0000256" key="3">
    <source>
        <dbReference type="ARBA" id="ARBA00022833"/>
    </source>
</evidence>
<reference evidence="9 10" key="1">
    <citation type="submission" date="2020-07" db="EMBL/GenBank/DDBJ databases">
        <title>Halosimplex litoreum sp. nov. and Halosimplex rubrum sp. nov., isolated from different salt environments.</title>
        <authorList>
            <person name="Cui H."/>
        </authorList>
    </citation>
    <scope>NUCLEOTIDE SEQUENCE [LARGE SCALE GENOMIC DNA]</scope>
    <source>
        <strain evidence="9 10">R2</strain>
    </source>
</reference>
<feature type="domain" description="Transcription factor TFIIB cyclin-like" evidence="7">
    <location>
        <begin position="115"/>
        <end position="197"/>
    </location>
</feature>
<keyword evidence="2" id="KW-0479">Metal-binding</keyword>
<keyword evidence="4" id="KW-0805">Transcription regulation</keyword>
<dbReference type="RefSeq" id="WP_179922896.1">
    <property type="nucleotide sequence ID" value="NZ_CP058909.1"/>
</dbReference>
<dbReference type="EMBL" id="CP058909">
    <property type="protein sequence ID" value="QLH84866.1"/>
    <property type="molecule type" value="Genomic_DNA"/>
</dbReference>
<keyword evidence="9" id="KW-0396">Initiation factor</keyword>
<dbReference type="GO" id="GO:0008270">
    <property type="term" value="F:zinc ion binding"/>
    <property type="evidence" value="ECO:0007669"/>
    <property type="project" value="UniProtKB-KW"/>
</dbReference>
<dbReference type="Gene3D" id="1.10.472.170">
    <property type="match status" value="1"/>
</dbReference>
<keyword evidence="3" id="KW-0862">Zinc</keyword>
<proteinExistence type="predicted"/>
<dbReference type="InterPro" id="IPR013150">
    <property type="entry name" value="TFIIB_cyclin"/>
</dbReference>
<dbReference type="PANTHER" id="PTHR11618:SF13">
    <property type="entry name" value="TRANSCRIPTION INITIATION FACTOR IIB"/>
    <property type="match status" value="1"/>
</dbReference>
<dbReference type="InterPro" id="IPR036915">
    <property type="entry name" value="Cyclin-like_sf"/>
</dbReference>
<evidence type="ECO:0000313" key="10">
    <source>
        <dbReference type="Proteomes" id="UP000509346"/>
    </source>
</evidence>
<name>A0A7D5PAL6_9EURY</name>
<dbReference type="SUPFAM" id="SSF57783">
    <property type="entry name" value="Zinc beta-ribbon"/>
    <property type="match status" value="1"/>
</dbReference>
<keyword evidence="10" id="KW-1185">Reference proteome</keyword>
<dbReference type="SUPFAM" id="SSF47954">
    <property type="entry name" value="Cyclin-like"/>
    <property type="match status" value="2"/>
</dbReference>
<evidence type="ECO:0000256" key="1">
    <source>
        <dbReference type="ARBA" id="ARBA00022737"/>
    </source>
</evidence>
<dbReference type="GO" id="GO:0070897">
    <property type="term" value="P:transcription preinitiation complex assembly"/>
    <property type="evidence" value="ECO:0007669"/>
    <property type="project" value="InterPro"/>
</dbReference>
<evidence type="ECO:0000256" key="5">
    <source>
        <dbReference type="ARBA" id="ARBA00023163"/>
    </source>
</evidence>
<dbReference type="GO" id="GO:0017025">
    <property type="term" value="F:TBP-class protein binding"/>
    <property type="evidence" value="ECO:0007669"/>
    <property type="project" value="InterPro"/>
</dbReference>
<dbReference type="Gene3D" id="1.10.472.10">
    <property type="entry name" value="Cyclin-like"/>
    <property type="match status" value="1"/>
</dbReference>
<evidence type="ECO:0000256" key="2">
    <source>
        <dbReference type="ARBA" id="ARBA00022771"/>
    </source>
</evidence>
<keyword evidence="2" id="KW-0863">Zinc-finger</keyword>
<dbReference type="Pfam" id="PF08271">
    <property type="entry name" value="Zn_Ribbon_TF"/>
    <property type="match status" value="1"/>
</dbReference>
<dbReference type="GO" id="GO:0003743">
    <property type="term" value="F:translation initiation factor activity"/>
    <property type="evidence" value="ECO:0007669"/>
    <property type="project" value="UniProtKB-KW"/>
</dbReference>
<feature type="region of interest" description="Disordered" evidence="6">
    <location>
        <begin position="43"/>
        <end position="83"/>
    </location>
</feature>
<evidence type="ECO:0000313" key="9">
    <source>
        <dbReference type="EMBL" id="QLH84866.1"/>
    </source>
</evidence>
<evidence type="ECO:0000256" key="6">
    <source>
        <dbReference type="SAM" id="MobiDB-lite"/>
    </source>
</evidence>
<dbReference type="Pfam" id="PF00382">
    <property type="entry name" value="TFIIB"/>
    <property type="match status" value="2"/>
</dbReference>
<sequence length="294" mass="31910">MDARADADADSVCPECGGRVRESETETVCEDCGLVAAEDAVERGPEWRSLEGDTDRRRTGAPLTESRHDRGLSTEIGYGTGSEVSGTRQRQLVRMRRQHNRARVDSKAERNKLYAYTEIRRLVSVMSLPTSVRDQSCSLFSSAQSEELLCGRSLEGFAAAVVYATCRTQSIARTMDEVVDVARAERSELKAAYDALNRELGLPVGPVSPTEYLPRYASDLDVDTDVERQAREYAVVLVESGRMGGKNPSGVAAACLYKAATEAGVDVKQTEAAELADVSRMTIGSTVGDLDDLA</sequence>
<feature type="domain" description="TFIIB-type" evidence="8">
    <location>
        <begin position="12"/>
        <end position="48"/>
    </location>
</feature>
<organism evidence="9 10">
    <name type="scientific">Halosimplex pelagicum</name>
    <dbReference type="NCBI Taxonomy" id="869886"/>
    <lineage>
        <taxon>Archaea</taxon>
        <taxon>Methanobacteriati</taxon>
        <taxon>Methanobacteriota</taxon>
        <taxon>Stenosarchaea group</taxon>
        <taxon>Halobacteria</taxon>
        <taxon>Halobacteriales</taxon>
        <taxon>Haloarculaceae</taxon>
        <taxon>Halosimplex</taxon>
    </lineage>
</organism>
<evidence type="ECO:0000259" key="8">
    <source>
        <dbReference type="Pfam" id="PF08271"/>
    </source>
</evidence>